<evidence type="ECO:0000313" key="2">
    <source>
        <dbReference type="Proteomes" id="UP001054945"/>
    </source>
</evidence>
<proteinExistence type="predicted"/>
<dbReference type="Proteomes" id="UP001054945">
    <property type="component" value="Unassembled WGS sequence"/>
</dbReference>
<evidence type="ECO:0000313" key="1">
    <source>
        <dbReference type="EMBL" id="GIY56742.1"/>
    </source>
</evidence>
<gene>
    <name evidence="1" type="ORF">CEXT_88321</name>
</gene>
<accession>A0AAV4UG75</accession>
<dbReference type="AlphaFoldDB" id="A0AAV4UG75"/>
<organism evidence="1 2">
    <name type="scientific">Caerostris extrusa</name>
    <name type="common">Bark spider</name>
    <name type="synonym">Caerostris bankana</name>
    <dbReference type="NCBI Taxonomy" id="172846"/>
    <lineage>
        <taxon>Eukaryota</taxon>
        <taxon>Metazoa</taxon>
        <taxon>Ecdysozoa</taxon>
        <taxon>Arthropoda</taxon>
        <taxon>Chelicerata</taxon>
        <taxon>Arachnida</taxon>
        <taxon>Araneae</taxon>
        <taxon>Araneomorphae</taxon>
        <taxon>Entelegynae</taxon>
        <taxon>Araneoidea</taxon>
        <taxon>Araneidae</taxon>
        <taxon>Caerostris</taxon>
    </lineage>
</organism>
<comment type="caution">
    <text evidence="1">The sequence shown here is derived from an EMBL/GenBank/DDBJ whole genome shotgun (WGS) entry which is preliminary data.</text>
</comment>
<keyword evidence="2" id="KW-1185">Reference proteome</keyword>
<name>A0AAV4UG75_CAEEX</name>
<protein>
    <submittedName>
        <fullName evidence="1">Uncharacterized protein</fullName>
    </submittedName>
</protein>
<dbReference type="EMBL" id="BPLR01012805">
    <property type="protein sequence ID" value="GIY56742.1"/>
    <property type="molecule type" value="Genomic_DNA"/>
</dbReference>
<sequence length="119" mass="13530">MSERMYSLDHIPFLQNLCTNGAKQQPEVRVRMAQTILIPLARENLPQVNHLTANSHQQLITEDVSLLLCNITKPPQSKTRHTLKERRYLLSAILASDGYVNNKKKSTTADCFRAAITQQ</sequence>
<reference evidence="1 2" key="1">
    <citation type="submission" date="2021-06" db="EMBL/GenBank/DDBJ databases">
        <title>Caerostris extrusa draft genome.</title>
        <authorList>
            <person name="Kono N."/>
            <person name="Arakawa K."/>
        </authorList>
    </citation>
    <scope>NUCLEOTIDE SEQUENCE [LARGE SCALE GENOMIC DNA]</scope>
</reference>